<name>A0A2G4YRZ6_9PROT</name>
<dbReference type="InParanoid" id="A0A2G4YRZ6"/>
<accession>A0A2G4YRZ6</accession>
<gene>
    <name evidence="2" type="ORF">CRD36_06805</name>
</gene>
<dbReference type="Pfam" id="PF02371">
    <property type="entry name" value="Transposase_20"/>
    <property type="match status" value="1"/>
</dbReference>
<dbReference type="EMBL" id="PDEM01000016">
    <property type="protein sequence ID" value="PHZ85119.1"/>
    <property type="molecule type" value="Genomic_DNA"/>
</dbReference>
<protein>
    <recommendedName>
        <fullName evidence="1">Transposase IS116/IS110/IS902 C-terminal domain-containing protein</fullName>
    </recommendedName>
</protein>
<dbReference type="RefSeq" id="WP_099472007.1">
    <property type="nucleotide sequence ID" value="NZ_CP041025.1"/>
</dbReference>
<evidence type="ECO:0000313" key="2">
    <source>
        <dbReference type="EMBL" id="PHZ85119.1"/>
    </source>
</evidence>
<dbReference type="PANTHER" id="PTHR33055:SF3">
    <property type="entry name" value="PUTATIVE TRANSPOSASE FOR IS117-RELATED"/>
    <property type="match status" value="1"/>
</dbReference>
<comment type="caution">
    <text evidence="2">The sequence shown here is derived from an EMBL/GenBank/DDBJ whole genome shotgun (WGS) entry which is preliminary data.</text>
</comment>
<sequence>MIIGQLRDLKTRIDRLEKEIITCHRKNPESKRLSTITDASLFRSGRQLAAWLGLVPRQNSSGGKDRLGRITKQGDRYLRQRLVIGATSMLGVVNKRKTPDDDWVITLLQKKPPRLVTVALANKMARIAWAIMTRKESYTPREIRA</sequence>
<dbReference type="GO" id="GO:0006313">
    <property type="term" value="P:DNA transposition"/>
    <property type="evidence" value="ECO:0007669"/>
    <property type="project" value="InterPro"/>
</dbReference>
<reference evidence="2 3" key="1">
    <citation type="submission" date="2017-10" db="EMBL/GenBank/DDBJ databases">
        <title>Frigbacter circumglobatus gen. nov. sp. nov., isolated from sediment cultured in situ.</title>
        <authorList>
            <person name="Zhao Z."/>
        </authorList>
    </citation>
    <scope>NUCLEOTIDE SEQUENCE [LARGE SCALE GENOMIC DNA]</scope>
    <source>
        <strain evidence="2 3">ZYL</strain>
    </source>
</reference>
<evidence type="ECO:0000313" key="3">
    <source>
        <dbReference type="Proteomes" id="UP000229730"/>
    </source>
</evidence>
<organism evidence="2 3">
    <name type="scientific">Paremcibacter congregatus</name>
    <dbReference type="NCBI Taxonomy" id="2043170"/>
    <lineage>
        <taxon>Bacteria</taxon>
        <taxon>Pseudomonadati</taxon>
        <taxon>Pseudomonadota</taxon>
        <taxon>Alphaproteobacteria</taxon>
        <taxon>Emcibacterales</taxon>
        <taxon>Emcibacteraceae</taxon>
        <taxon>Paremcibacter</taxon>
    </lineage>
</organism>
<dbReference type="InterPro" id="IPR047650">
    <property type="entry name" value="Transpos_IS110"/>
</dbReference>
<dbReference type="AlphaFoldDB" id="A0A2G4YRZ6"/>
<dbReference type="GO" id="GO:0004803">
    <property type="term" value="F:transposase activity"/>
    <property type="evidence" value="ECO:0007669"/>
    <property type="project" value="InterPro"/>
</dbReference>
<dbReference type="OrthoDB" id="5289737at2"/>
<evidence type="ECO:0000259" key="1">
    <source>
        <dbReference type="Pfam" id="PF02371"/>
    </source>
</evidence>
<feature type="domain" description="Transposase IS116/IS110/IS902 C-terminal" evidence="1">
    <location>
        <begin position="33"/>
        <end position="93"/>
    </location>
</feature>
<dbReference type="Proteomes" id="UP000229730">
    <property type="component" value="Unassembled WGS sequence"/>
</dbReference>
<dbReference type="InterPro" id="IPR003346">
    <property type="entry name" value="Transposase_20"/>
</dbReference>
<dbReference type="GO" id="GO:0003677">
    <property type="term" value="F:DNA binding"/>
    <property type="evidence" value="ECO:0007669"/>
    <property type="project" value="InterPro"/>
</dbReference>
<dbReference type="PANTHER" id="PTHR33055">
    <property type="entry name" value="TRANSPOSASE FOR INSERTION SEQUENCE ELEMENT IS1111A"/>
    <property type="match status" value="1"/>
</dbReference>
<proteinExistence type="predicted"/>
<keyword evidence="3" id="KW-1185">Reference proteome</keyword>